<reference evidence="19" key="1">
    <citation type="journal article" date="2020" name="Viruses">
        <title>Depicting the RNA Virome of Hematophagous Arthropods from Belgrade, Serbia.</title>
        <authorList>
            <person name="Stanojevic M."/>
            <person name="Li K."/>
            <person name="Stamenkovic G."/>
            <person name="Ilic B."/>
            <person name="Paunovic M."/>
            <person name="Pesic B."/>
            <person name="Maslovara I.D."/>
            <person name="Siljic M."/>
            <person name="Cirkovic V."/>
            <person name="Zhang Y."/>
        </authorList>
    </citation>
    <scope>NUCLEOTIDE SEQUENCE</scope>
    <source>
        <strain evidence="19">153396</strain>
    </source>
</reference>
<dbReference type="SUPFAM" id="SSF88633">
    <property type="entry name" value="Positive stranded ssRNA viruses"/>
    <property type="match status" value="3"/>
</dbReference>
<dbReference type="GO" id="GO:0019028">
    <property type="term" value="C:viral capsid"/>
    <property type="evidence" value="ECO:0007669"/>
    <property type="project" value="UniProtKB-KW"/>
</dbReference>
<dbReference type="InterPro" id="IPR043502">
    <property type="entry name" value="DNA/RNA_pol_sf"/>
</dbReference>
<dbReference type="Pfam" id="PF00680">
    <property type="entry name" value="RdRP_1"/>
    <property type="match status" value="1"/>
</dbReference>
<dbReference type="InterPro" id="IPR044067">
    <property type="entry name" value="PCV_3C_PRO"/>
</dbReference>
<dbReference type="GO" id="GO:0006508">
    <property type="term" value="P:proteolysis"/>
    <property type="evidence" value="ECO:0007669"/>
    <property type="project" value="UniProtKB-KW"/>
</dbReference>
<evidence type="ECO:0000256" key="3">
    <source>
        <dbReference type="ARBA" id="ARBA00022484"/>
    </source>
</evidence>
<dbReference type="GO" id="GO:0005524">
    <property type="term" value="F:ATP binding"/>
    <property type="evidence" value="ECO:0007669"/>
    <property type="project" value="UniProtKB-KW"/>
</dbReference>
<feature type="domain" description="SF3 helicase" evidence="17">
    <location>
        <begin position="1459"/>
        <end position="1634"/>
    </location>
</feature>
<name>A0A7H1C902_9VIRU</name>
<feature type="region of interest" description="Disordered" evidence="15">
    <location>
        <begin position="1291"/>
        <end position="1311"/>
    </location>
</feature>
<feature type="region of interest" description="Disordered" evidence="15">
    <location>
        <begin position="507"/>
        <end position="526"/>
    </location>
</feature>
<dbReference type="InterPro" id="IPR029053">
    <property type="entry name" value="Viral_coat"/>
</dbReference>
<evidence type="ECO:0000313" key="19">
    <source>
        <dbReference type="EMBL" id="QNS17457.1"/>
    </source>
</evidence>
<dbReference type="EMBL" id="MT822188">
    <property type="protein sequence ID" value="QNS17457.1"/>
    <property type="molecule type" value="Genomic_RNA"/>
</dbReference>
<dbReference type="PROSITE" id="PS51874">
    <property type="entry name" value="PCV_3C_PRO"/>
    <property type="match status" value="1"/>
</dbReference>
<dbReference type="InterPro" id="IPR007094">
    <property type="entry name" value="RNA-dir_pol_PSvirus"/>
</dbReference>
<dbReference type="GO" id="GO:0005198">
    <property type="term" value="F:structural molecule activity"/>
    <property type="evidence" value="ECO:0007669"/>
    <property type="project" value="InterPro"/>
</dbReference>
<evidence type="ECO:0000256" key="8">
    <source>
        <dbReference type="ARBA" id="ARBA00022741"/>
    </source>
</evidence>
<keyword evidence="7" id="KW-0548">Nucleotidyltransferase</keyword>
<organism evidence="19">
    <name type="scientific">Serbia picorna-like virus 2</name>
    <dbReference type="NCBI Taxonomy" id="2771462"/>
    <lineage>
        <taxon>Viruses</taxon>
        <taxon>Riboviria</taxon>
        <taxon>Orthornavirae</taxon>
        <taxon>Pisuviricota</taxon>
        <taxon>Pisoniviricetes</taxon>
        <taxon>Picornavirales</taxon>
    </lineage>
</organism>
<keyword evidence="13" id="KW-0946">Virion</keyword>
<evidence type="ECO:0000256" key="12">
    <source>
        <dbReference type="ARBA" id="ARBA00022840"/>
    </source>
</evidence>
<keyword evidence="8" id="KW-0547">Nucleotide-binding</keyword>
<evidence type="ECO:0000259" key="17">
    <source>
        <dbReference type="PROSITE" id="PS51218"/>
    </source>
</evidence>
<keyword evidence="14" id="KW-0693">Viral RNA replication</keyword>
<dbReference type="InterPro" id="IPR014759">
    <property type="entry name" value="Helicase_SF3_ssRNA_vir"/>
</dbReference>
<dbReference type="Pfam" id="PF12381">
    <property type="entry name" value="Peptidase_C3G"/>
    <property type="match status" value="1"/>
</dbReference>
<sequence length="2939" mass="338506">MVFNKCLVARPIQEVNSLIKKFNLRIEELNSFMFTTQAHLDELLICALTLETLRYERDFCKIFYLMDYEVDSRYKVKTSAELSIFFSENKFNILDNEHHYDSELIECLEDSDFNIYNKVINIRPRILYDDYNNYQFSKDFFRVPYIRNKILSIRLNNVIKMFSFNRASKYKIPYLEFCLYSNLELQDVFFKKPYTYSSIVGIFRYVRNGIISRLPKIEDNIEMQDLEDPEIFDVDDITTCYLKRKVENQMDKESPHGDCDDLDVVKQQNTMLTTHAESSTAEPIPIERDLWESLCSSQNVQEYTQLMSRYQRYRTYSWSQSKRNGEEIATINLFKDLIDEFKDSPSCMLFKLYAYFKSDLEIRIQCNSNRFMNGSLMGYVYYGYAMDLNAKDRDNIYSASQLSHCIIDAANSPDGAIIIPYKHYKPLMAINTRMDDKNVLDMARFRIVVLNKLKSLSTDTSPCDITVYFRFINPSFHGMKPYIENQMNGVLNIIDDTSKLLRNVFPDRNRDNPTDPRPANTMVPSASHSWSFGDSISEPLNSLRLQATGVTPHYANTNMQIDEMSLDYVKSIYGLIDQLLWKVGTPSGTILKKIPFSPVLASYPKTTLQNYSKDAYECDVMPPVSVLANLFAYWRGSLEYKLDFISTFAHTGRLIIAYLPRVVLNRDPSLTQLTACDHIIVDLRDEKQIIYTCSFLSDKPWWPRRSNAKSSTEIYPPGYIYIAILNELTATQAVSMEVEINLYLRGGTDFELHVPSTPHIGLSYNTEVVTRNAEFISYLDGYGPPAAGLYIGSWHSVTGAILRYSPVSDHVTQFDIKLASRRKVYVQTNPTSFPQYKYNEKLTDFKYIVLFALGGYCYGAPFPIITLANQFALSLNDKGEMSGNSKLIPLSEDGPYAATTKFSWRENITVEGFEIIAQAGDERLENCGTNVSLHSDIKTTQNGMITFGEKITDLRQLARRYQPYSQNVFTSSKKSNPSKADLAIPILPQGLDLQPTNKDRREDIYVNRTRDGPIPIIASGYRFFRGSIRMRLVVVGKTEGLIWVQHRPEVAYSSAKSYIPHDNEIESYYNPGYAYHIQLTKINNIIELEIPFYLPGQYGMLQRPNLDAKEDAPHYSLGTLYIGFDTFTSSVADTPMVIQSFYSIADDMSFSVFQGFPPMIDTSIFLVTAQGPLSFLRDKITGQLTSVAVDVIEQTKEKLSETYDTEDGVADSVDKLLSTYAPELSSEKKHVLLSMFTNLIHSLINPSISTIAWSFASILVGMGLVAWKYVDKLGNCLKKLLNWFSFKKPEPNTNSSNKSDQERIESQADGDHPEAAFVSTCVAGMLALIQASDKPLPKSMPNFAAYLYAGMPKFTYTANGLFTFLKNNLVMFKNIWYWLVAKFNKDYILYTELANASSDVVMFIKKIQWCLDPRNEETIMNNVTKTATVYKLANIAQSYAAKRAVSNVQKNMPLFDNYCKKIVDFRDTLTRKMKSPPIRFEPFVISLVGPSNIGKSHMAQRIARELLHSIDYKTYGELVYVRNPGNAYWNTLKNQPVVLYDDFLNITDPNYALISVSEMYCLKSKAVFNPPMAAVEEKDLRYNPLLVILLQNEAYPKIAGLGCEEAFYRRRDTMWHVNKKIDFKGIHPRSMTNEQKSTYAHLEFSPYLDPSGKSSEGRKYEKKMKPYEEFLPALMTEFQEYFHEEVEQYNNAIDELANFYPEEDELSEEYIKRCEDKVNEINNTRVTQQELELVNESMLKIRKQLFTDDMTKYLQTKIKDKKMKEFAEEVKSQENDVVKMGMLQKLKMLYDKLNSVIDPEVTNKIAEQIRIITSDYKKKFPHEDDIHSLKITASPINILENQMNLSVSACLTMNGAEEEYENIRSVVDSDDKRIKYIDLLKKFGITELANEQTCDTLEDSIAEIIQEAKLEYKENKEGAVLMSIYSNKIYDEYINCFKIRPSCFCVVKLIYMRKYLSIDDNYDVRYSVKHRSFQSRLFCDHDNCYINNKQFLEKTYEIWSARMNEVPLMKYPSQLLTIKNIKEASNSNIGTMPTTMVSAMIEKEVDDKAWYKKIFESLPKWGSILTWILNLICIFGVLGTFFGIANWAKNKALDIEVDNKAHVYQNKYYDNNIKAEELLDATLSKQWMEIKDDLRIVPMEEAGNYKLGSLGAKVNKAVPVKALAQSCEQQENVITKLIMKNTFWILAEYVEHGIIKTKILRCLGLYKHYFLLLDHYIGALRMMDDLKLSFIKQGTYITIPNSVVFTNIKKLQNSALCIGTMYKTIPMFSNIIKFIIKAGDTKNICPQAKLYEYSVEGESYVMKVQSFARIMRKDQVDVSNDDNTVTHVSSLYAYPYAHRGVCGSVLVSTSNMNAPILGIHIAGFSNGVEGFAEAITYETFAFLENLDETSVIVEENGLNEYISEKQNPLLNLDGNIFHLGVVKPKYAYRVPAKSRLEYTECANKITKVTYDYPVLTNKDERIKDNPFSPILEGCKHHTNPCRDMNPLYLDRAVEDVTHMIMTNVMPQRLNVGKLTVEEAVCGVKNNPAYESMVMNTSEGFPWSVKRPKGFVDKSWMFERVLEDNFWRLIGIDDELEGKILSNNWNREHGIAIQTVFTDCLKDAKLPKEKVLLPGKTRIFSISPVDFTVSVRQYLLDFVVAYMAGRIDSEHAVGIDIYSYETNVLINKLLEYGNNMVCGDYSKFGDQLYGICVHRVYKIIAKWYIHYGAPEYYRTVTECFAYETANAIHLMCDLLYQCIGGMPSGNPLTVVINSIVNSMYVRIIWQYIMMEGRYYDLVSMASFNENVLVITFGDDLFMSVKDQVKEIYNACSMSREFIKLNIKFTNSTKKDTMIPYASVLDENVTFLKCTFALHDTRANVWVARMEKRVIEETCNWCWNTNKDNRSNSIEACKAMMELAYSGGRDYYNRLRDRVYEYWENKHVNIHIMDWESIDIRIYDM</sequence>
<dbReference type="InterPro" id="IPR033703">
    <property type="entry name" value="Rhv-like"/>
</dbReference>
<dbReference type="Pfam" id="PF00073">
    <property type="entry name" value="Rhv"/>
    <property type="match status" value="1"/>
</dbReference>
<proteinExistence type="predicted"/>
<feature type="domain" description="Peptidase C3" evidence="18">
    <location>
        <begin position="2165"/>
        <end position="2380"/>
    </location>
</feature>
<keyword evidence="4" id="KW-0167">Capsid protein</keyword>
<dbReference type="Gene3D" id="2.60.120.20">
    <property type="match status" value="3"/>
</dbReference>
<dbReference type="PROSITE" id="PS51218">
    <property type="entry name" value="SF3_HELICASE_2"/>
    <property type="match status" value="1"/>
</dbReference>
<dbReference type="Pfam" id="PF00910">
    <property type="entry name" value="RNA_helicase"/>
    <property type="match status" value="1"/>
</dbReference>
<dbReference type="GO" id="GO:0006351">
    <property type="term" value="P:DNA-templated transcription"/>
    <property type="evidence" value="ECO:0007669"/>
    <property type="project" value="InterPro"/>
</dbReference>
<evidence type="ECO:0000256" key="11">
    <source>
        <dbReference type="ARBA" id="ARBA00022807"/>
    </source>
</evidence>
<dbReference type="InterPro" id="IPR024387">
    <property type="entry name" value="Pept_C3G_Picornavir"/>
</dbReference>
<dbReference type="GO" id="GO:0003724">
    <property type="term" value="F:RNA helicase activity"/>
    <property type="evidence" value="ECO:0007669"/>
    <property type="project" value="InterPro"/>
</dbReference>
<protein>
    <recommendedName>
        <fullName evidence="2">Genome polyprotein</fullName>
    </recommendedName>
</protein>
<dbReference type="InterPro" id="IPR001676">
    <property type="entry name" value="Picornavirus_capsid"/>
</dbReference>
<evidence type="ECO:0000256" key="1">
    <source>
        <dbReference type="ARBA" id="ARBA00004328"/>
    </source>
</evidence>
<evidence type="ECO:0000256" key="13">
    <source>
        <dbReference type="ARBA" id="ARBA00022844"/>
    </source>
</evidence>
<dbReference type="GO" id="GO:0003968">
    <property type="term" value="F:RNA-directed RNA polymerase activity"/>
    <property type="evidence" value="ECO:0007669"/>
    <property type="project" value="UniProtKB-KW"/>
</dbReference>
<keyword evidence="9" id="KW-0378">Hydrolase</keyword>
<dbReference type="GO" id="GO:0004197">
    <property type="term" value="F:cysteine-type endopeptidase activity"/>
    <property type="evidence" value="ECO:0007669"/>
    <property type="project" value="InterPro"/>
</dbReference>
<evidence type="ECO:0000256" key="7">
    <source>
        <dbReference type="ARBA" id="ARBA00022695"/>
    </source>
</evidence>
<dbReference type="InterPro" id="IPR009003">
    <property type="entry name" value="Peptidase_S1_PA"/>
</dbReference>
<keyword evidence="10" id="KW-0347">Helicase</keyword>
<evidence type="ECO:0000256" key="14">
    <source>
        <dbReference type="ARBA" id="ARBA00022953"/>
    </source>
</evidence>
<dbReference type="CDD" id="cd23169">
    <property type="entry name" value="ps-ssRNAv-Picornavirales"/>
    <property type="match status" value="1"/>
</dbReference>
<dbReference type="GO" id="GO:0003723">
    <property type="term" value="F:RNA binding"/>
    <property type="evidence" value="ECO:0007669"/>
    <property type="project" value="InterPro"/>
</dbReference>
<dbReference type="GO" id="GO:0039694">
    <property type="term" value="P:viral RNA genome replication"/>
    <property type="evidence" value="ECO:0007669"/>
    <property type="project" value="InterPro"/>
</dbReference>
<dbReference type="SUPFAM" id="SSF50494">
    <property type="entry name" value="Trypsin-like serine proteases"/>
    <property type="match status" value="1"/>
</dbReference>
<evidence type="ECO:0000256" key="2">
    <source>
        <dbReference type="ARBA" id="ARBA00020107"/>
    </source>
</evidence>
<keyword evidence="6" id="KW-0808">Transferase</keyword>
<dbReference type="PROSITE" id="PS50507">
    <property type="entry name" value="RDRP_SSRNA_POS"/>
    <property type="match status" value="1"/>
</dbReference>
<dbReference type="Gene3D" id="2.40.10.10">
    <property type="entry name" value="Trypsin-like serine proteases"/>
    <property type="match status" value="1"/>
</dbReference>
<keyword evidence="3 19" id="KW-0696">RNA-directed RNA polymerase</keyword>
<feature type="compositionally biased region" description="Basic and acidic residues" evidence="15">
    <location>
        <begin position="1299"/>
        <end position="1311"/>
    </location>
</feature>
<evidence type="ECO:0000259" key="16">
    <source>
        <dbReference type="PROSITE" id="PS50507"/>
    </source>
</evidence>
<evidence type="ECO:0000259" key="18">
    <source>
        <dbReference type="PROSITE" id="PS51874"/>
    </source>
</evidence>
<dbReference type="InterPro" id="IPR043128">
    <property type="entry name" value="Rev_trsase/Diguanyl_cyclase"/>
</dbReference>
<evidence type="ECO:0000256" key="6">
    <source>
        <dbReference type="ARBA" id="ARBA00022679"/>
    </source>
</evidence>
<dbReference type="InterPro" id="IPR001205">
    <property type="entry name" value="RNA-dir_pol_C"/>
</dbReference>
<comment type="subcellular location">
    <subcellularLocation>
        <location evidence="1">Virion</location>
    </subcellularLocation>
</comment>
<dbReference type="Pfam" id="PF08762">
    <property type="entry name" value="CRPV_capsid"/>
    <property type="match status" value="1"/>
</dbReference>
<dbReference type="InterPro" id="IPR014872">
    <property type="entry name" value="Dicistrovirus_capsid-polyPr_C"/>
</dbReference>
<evidence type="ECO:0000256" key="15">
    <source>
        <dbReference type="SAM" id="MobiDB-lite"/>
    </source>
</evidence>
<dbReference type="InterPro" id="IPR000605">
    <property type="entry name" value="Helicase_SF3_ssDNA/RNA_vir"/>
</dbReference>
<feature type="domain" description="RdRp catalytic" evidence="16">
    <location>
        <begin position="2673"/>
        <end position="2807"/>
    </location>
</feature>
<dbReference type="Gene3D" id="3.30.70.270">
    <property type="match status" value="1"/>
</dbReference>
<keyword evidence="12" id="KW-0067">ATP-binding</keyword>
<dbReference type="SUPFAM" id="SSF56672">
    <property type="entry name" value="DNA/RNA polymerases"/>
    <property type="match status" value="1"/>
</dbReference>
<evidence type="ECO:0000256" key="9">
    <source>
        <dbReference type="ARBA" id="ARBA00022801"/>
    </source>
</evidence>
<dbReference type="InterPro" id="IPR043504">
    <property type="entry name" value="Peptidase_S1_PA_chymotrypsin"/>
</dbReference>
<keyword evidence="11" id="KW-0788">Thiol protease</keyword>
<evidence type="ECO:0000256" key="4">
    <source>
        <dbReference type="ARBA" id="ARBA00022561"/>
    </source>
</evidence>
<evidence type="ECO:0000256" key="5">
    <source>
        <dbReference type="ARBA" id="ARBA00022670"/>
    </source>
</evidence>
<accession>A0A7H1C902</accession>
<dbReference type="CDD" id="cd00205">
    <property type="entry name" value="rhv_like"/>
    <property type="match status" value="2"/>
</dbReference>
<evidence type="ECO:0000256" key="10">
    <source>
        <dbReference type="ARBA" id="ARBA00022806"/>
    </source>
</evidence>
<keyword evidence="5" id="KW-0645">Protease</keyword>